<evidence type="ECO:0000313" key="3">
    <source>
        <dbReference type="Proteomes" id="UP000253226"/>
    </source>
</evidence>
<dbReference type="PANTHER" id="PTHR43233:SF1">
    <property type="entry name" value="FAMILY N-ACETYLTRANSFERASE, PUTATIVE (AFU_ORTHOLOGUE AFUA_6G03350)-RELATED"/>
    <property type="match status" value="1"/>
</dbReference>
<accession>A0A367WET4</accession>
<dbReference type="SUPFAM" id="SSF55729">
    <property type="entry name" value="Acyl-CoA N-acyltransferases (Nat)"/>
    <property type="match status" value="1"/>
</dbReference>
<dbReference type="EMBL" id="JPWF01000001">
    <property type="protein sequence ID" value="RCK39928.1"/>
    <property type="molecule type" value="Genomic_DNA"/>
</dbReference>
<dbReference type="PROSITE" id="PS51186">
    <property type="entry name" value="GNAT"/>
    <property type="match status" value="1"/>
</dbReference>
<dbReference type="GO" id="GO:0016747">
    <property type="term" value="F:acyltransferase activity, transferring groups other than amino-acyl groups"/>
    <property type="evidence" value="ECO:0007669"/>
    <property type="project" value="InterPro"/>
</dbReference>
<dbReference type="RefSeq" id="WP_114100700.1">
    <property type="nucleotide sequence ID" value="NZ_JPWF01000001.1"/>
</dbReference>
<protein>
    <submittedName>
        <fullName evidence="2">GCN5 family acetyltransferase</fullName>
    </submittedName>
</protein>
<keyword evidence="2" id="KW-0808">Transferase</keyword>
<organism evidence="2 3">
    <name type="scientific">Thalassospira profundimaris</name>
    <dbReference type="NCBI Taxonomy" id="502049"/>
    <lineage>
        <taxon>Bacteria</taxon>
        <taxon>Pseudomonadati</taxon>
        <taxon>Pseudomonadota</taxon>
        <taxon>Alphaproteobacteria</taxon>
        <taxon>Rhodospirillales</taxon>
        <taxon>Thalassospiraceae</taxon>
        <taxon>Thalassospira</taxon>
    </lineage>
</organism>
<dbReference type="Pfam" id="PF13508">
    <property type="entry name" value="Acetyltransf_7"/>
    <property type="match status" value="1"/>
</dbReference>
<name>A0A367WET4_9PROT</name>
<gene>
    <name evidence="2" type="ORF">TH19_02495</name>
</gene>
<evidence type="ECO:0000259" key="1">
    <source>
        <dbReference type="PROSITE" id="PS51186"/>
    </source>
</evidence>
<dbReference type="AlphaFoldDB" id="A0A367WET4"/>
<dbReference type="Gene3D" id="3.40.630.30">
    <property type="match status" value="1"/>
</dbReference>
<reference evidence="2 3" key="1">
    <citation type="submission" date="2014-07" db="EMBL/GenBank/DDBJ databases">
        <title>Draft genome sequence of Thalassospira profundimaris 35.</title>
        <authorList>
            <person name="Lai Q."/>
            <person name="Shao Z."/>
        </authorList>
    </citation>
    <scope>NUCLEOTIDE SEQUENCE [LARGE SCALE GENOMIC DNA]</scope>
    <source>
        <strain evidence="2 3">35</strain>
    </source>
</reference>
<dbReference type="InterPro" id="IPR016181">
    <property type="entry name" value="Acyl_CoA_acyltransferase"/>
</dbReference>
<dbReference type="Proteomes" id="UP000253226">
    <property type="component" value="Unassembled WGS sequence"/>
</dbReference>
<dbReference type="InterPro" id="IPR000182">
    <property type="entry name" value="GNAT_dom"/>
</dbReference>
<dbReference type="OrthoDB" id="9797417at2"/>
<sequence length="140" mass="16125">MIEISTDRTRIDLPYCYAFIAASYWSGGRTRGEFDRSVEMSFPVGAYCDGKQVGFARVVSDQIAIAYVADVFVDPGYRRRGIAAKMLDALHTHPELQRVKRWMLATHDMQPLYRQHGYEDLSDLMMMRVDEDAQKRGPLR</sequence>
<proteinExistence type="predicted"/>
<dbReference type="InterPro" id="IPR053144">
    <property type="entry name" value="Acetyltransferase_Butenolide"/>
</dbReference>
<comment type="caution">
    <text evidence="2">The sequence shown here is derived from an EMBL/GenBank/DDBJ whole genome shotgun (WGS) entry which is preliminary data.</text>
</comment>
<dbReference type="CDD" id="cd04301">
    <property type="entry name" value="NAT_SF"/>
    <property type="match status" value="1"/>
</dbReference>
<dbReference type="PANTHER" id="PTHR43233">
    <property type="entry name" value="FAMILY N-ACETYLTRANSFERASE, PUTATIVE (AFU_ORTHOLOGUE AFUA_6G03350)-RELATED"/>
    <property type="match status" value="1"/>
</dbReference>
<feature type="domain" description="N-acetyltransferase" evidence="1">
    <location>
        <begin position="2"/>
        <end position="140"/>
    </location>
</feature>
<evidence type="ECO:0000313" key="2">
    <source>
        <dbReference type="EMBL" id="RCK39928.1"/>
    </source>
</evidence>